<name>A6HH72_RAT</name>
<evidence type="ECO:0000313" key="2">
    <source>
        <dbReference type="Proteomes" id="UP000234681"/>
    </source>
</evidence>
<evidence type="ECO:0000313" key="1">
    <source>
        <dbReference type="EMBL" id="EDM05377.1"/>
    </source>
</evidence>
<dbReference type="Proteomes" id="UP000234681">
    <property type="component" value="Chromosome 10"/>
</dbReference>
<dbReference type="EMBL" id="CH473948">
    <property type="protein sequence ID" value="EDM05377.1"/>
    <property type="molecule type" value="Genomic_DNA"/>
</dbReference>
<dbReference type="AlphaFoldDB" id="A6HH72"/>
<organism evidence="1 2">
    <name type="scientific">Rattus norvegicus</name>
    <name type="common">Rat</name>
    <dbReference type="NCBI Taxonomy" id="10116"/>
    <lineage>
        <taxon>Eukaryota</taxon>
        <taxon>Metazoa</taxon>
        <taxon>Chordata</taxon>
        <taxon>Craniata</taxon>
        <taxon>Vertebrata</taxon>
        <taxon>Euteleostomi</taxon>
        <taxon>Mammalia</taxon>
        <taxon>Eutheria</taxon>
        <taxon>Euarchontoglires</taxon>
        <taxon>Glires</taxon>
        <taxon>Rodentia</taxon>
        <taxon>Myomorpha</taxon>
        <taxon>Muroidea</taxon>
        <taxon>Muridae</taxon>
        <taxon>Murinae</taxon>
        <taxon>Rattus</taxon>
    </lineage>
</organism>
<proteinExistence type="predicted"/>
<sequence length="23" mass="2463">MVSEVFPVFLSCLTMTSSPSSGR</sequence>
<accession>A6HH72</accession>
<gene>
    <name evidence="1" type="ORF">rCG_34315</name>
</gene>
<protein>
    <submittedName>
        <fullName evidence="1">RCG34315</fullName>
    </submittedName>
</protein>
<reference evidence="1 2" key="1">
    <citation type="submission" date="2005-07" db="EMBL/GenBank/DDBJ databases">
        <authorList>
            <person name="Mural R.J."/>
            <person name="Li P.W."/>
            <person name="Adams M.D."/>
            <person name="Amanatides P.G."/>
            <person name="Baden-Tillson H."/>
            <person name="Barnstead M."/>
            <person name="Chin S.H."/>
            <person name="Dew I."/>
            <person name="Evans C.A."/>
            <person name="Ferriera S."/>
            <person name="Flanigan M."/>
            <person name="Fosler C."/>
            <person name="Glodek A."/>
            <person name="Gu Z."/>
            <person name="Holt R.A."/>
            <person name="Jennings D."/>
            <person name="Kraft C.L."/>
            <person name="Lu F."/>
            <person name="Nguyen T."/>
            <person name="Nusskern D.R."/>
            <person name="Pfannkoch C.M."/>
            <person name="Sitter C."/>
            <person name="Sutton G.G."/>
            <person name="Venter J.C."/>
            <person name="Wang Z."/>
            <person name="Woodage T."/>
            <person name="Zheng X.H."/>
            <person name="Zhong F."/>
        </authorList>
    </citation>
    <scope>NUCLEOTIDE SEQUENCE [LARGE SCALE GENOMIC DNA]</scope>
    <source>
        <strain>BN</strain>
        <strain evidence="2">Sprague-Dawley</strain>
    </source>
</reference>